<evidence type="ECO:0000259" key="7">
    <source>
        <dbReference type="Pfam" id="PF00454"/>
    </source>
</evidence>
<dbReference type="VEuPathDB" id="CryptoDB:GNI_036180"/>
<keyword evidence="5" id="KW-0067">ATP-binding</keyword>
<dbReference type="PANTHER" id="PTHR45800:SF11">
    <property type="entry name" value="PHOSPHATIDYLINOSITOL 3-KINASE-RELATED PROTEIN KINASE"/>
    <property type="match status" value="1"/>
</dbReference>
<keyword evidence="9" id="KW-1185">Reference proteome</keyword>
<evidence type="ECO:0000313" key="8">
    <source>
        <dbReference type="EMBL" id="EZG78452.1"/>
    </source>
</evidence>
<evidence type="ECO:0000256" key="5">
    <source>
        <dbReference type="ARBA" id="ARBA00022840"/>
    </source>
</evidence>
<reference evidence="8" key="1">
    <citation type="submission" date="2013-12" db="EMBL/GenBank/DDBJ databases">
        <authorList>
            <person name="Omoto C.K."/>
            <person name="Sibley D."/>
            <person name="Venepally P."/>
            <person name="Hadjithomas M."/>
            <person name="Karamycheva S."/>
            <person name="Brunk B."/>
            <person name="Roos D."/>
            <person name="Caler E."/>
            <person name="Lorenzi H."/>
        </authorList>
    </citation>
    <scope>NUCLEOTIDE SEQUENCE</scope>
</reference>
<keyword evidence="2 8" id="KW-0808">Transferase</keyword>
<dbReference type="eggNOG" id="KOG2381">
    <property type="taxonomic scope" value="Eukaryota"/>
</dbReference>
<organism evidence="8 9">
    <name type="scientific">Gregarina niphandrodes</name>
    <name type="common">Septate eugregarine</name>
    <dbReference type="NCBI Taxonomy" id="110365"/>
    <lineage>
        <taxon>Eukaryota</taxon>
        <taxon>Sar</taxon>
        <taxon>Alveolata</taxon>
        <taxon>Apicomplexa</taxon>
        <taxon>Conoidasida</taxon>
        <taxon>Gregarinasina</taxon>
        <taxon>Eugregarinorida</taxon>
        <taxon>Gregarinidae</taxon>
        <taxon>Gregarina</taxon>
    </lineage>
</organism>
<feature type="region of interest" description="Disordered" evidence="6">
    <location>
        <begin position="539"/>
        <end position="567"/>
    </location>
</feature>
<evidence type="ECO:0000256" key="6">
    <source>
        <dbReference type="SAM" id="MobiDB-lite"/>
    </source>
</evidence>
<dbReference type="InterPro" id="IPR000403">
    <property type="entry name" value="PI3/4_kinase_cat_dom"/>
</dbReference>
<gene>
    <name evidence="8" type="ORF">GNI_036180</name>
</gene>
<dbReference type="EMBL" id="AFNH02000277">
    <property type="protein sequence ID" value="EZG78452.1"/>
    <property type="molecule type" value="Genomic_DNA"/>
</dbReference>
<feature type="compositionally biased region" description="Polar residues" evidence="6">
    <location>
        <begin position="556"/>
        <end position="567"/>
    </location>
</feature>
<accession>A0A023BAQ3</accession>
<evidence type="ECO:0000256" key="2">
    <source>
        <dbReference type="ARBA" id="ARBA00022679"/>
    </source>
</evidence>
<evidence type="ECO:0000313" key="9">
    <source>
        <dbReference type="Proteomes" id="UP000019763"/>
    </source>
</evidence>
<sequence>MAHYQAFSEVHIEADLDQELAFTITLELIDDNLAGAEKEMMMRVFPFHDVELLKRMLLKRLKNLALLKISDLQFYHNGVELKNRRLLITFANLEKPVFQWKVKEKLGKHLVIRGIRQLGGMKLPSRHINWLQQINACLQAQVNPKLTDEGTGSTYILCNQINKPIGVFKPTNEEAFTPFNPRGYIGKMGQKGFREGVVSGEGSAREVAAYLLDAYYGSLSNVPVTIMAEAIHPHFCYDPNNPRKTRGDDLALNGLFRRKKRVENSEPGIELVQWKSGSLQQFVNARETCGDYDPSVFSVADVHKIAILDIRLCNMDRNDGNILVVRQDQLLLDGKLADSFVTAFLQQHAQYQRTHLLTPEGKQTKYRLIPIDHGLTLPDCFDITDLDLAWINWPQSHIGFSPDELEYIERLRPDKDAEWVAGKLDIRPECLRTMQVSTRLLKRAAKLGMTLHQIALLMVRLSPNQPSPLEKLVKLALSQAWYACYASHLVHKRASEMSCVMDLATPTAIPHDTETSLGSGRHQKLLQLNEDVLHRHTSVDDSIGSSSAKRPRSKTVVRNSRSTTAEETLQKTANRLRNFTSLRARVDQDNMNYLWTIEDVGGRIIYPDWDDPTFLK</sequence>
<dbReference type="GeneID" id="22911421"/>
<dbReference type="AlphaFoldDB" id="A0A023BAQ3"/>
<evidence type="ECO:0000256" key="4">
    <source>
        <dbReference type="ARBA" id="ARBA00022777"/>
    </source>
</evidence>
<dbReference type="PANTHER" id="PTHR45800">
    <property type="entry name" value="PHOSPHATIDYLINOSITOL 4-KINASE GAMMA"/>
    <property type="match status" value="1"/>
</dbReference>
<proteinExistence type="inferred from homology"/>
<protein>
    <submittedName>
        <fullName evidence="8">Phosphatidylinositol 3- and 4-kinase family protein</fullName>
        <ecNumber evidence="8">2.7.1.67</ecNumber>
    </submittedName>
</protein>
<feature type="domain" description="PI3K/PI4K catalytic" evidence="7">
    <location>
        <begin position="164"/>
        <end position="453"/>
    </location>
</feature>
<dbReference type="InterPro" id="IPR044571">
    <property type="entry name" value="P4KG1-8"/>
</dbReference>
<dbReference type="EC" id="2.7.1.67" evidence="8"/>
<dbReference type="OrthoDB" id="5839at2759"/>
<comment type="similarity">
    <text evidence="1">Belongs to the PI3/PI4-kinase family. Type II PI4K subfamily.</text>
</comment>
<keyword evidence="4" id="KW-0418">Kinase</keyword>
<comment type="caution">
    <text evidence="8">The sequence shown here is derived from an EMBL/GenBank/DDBJ whole genome shotgun (WGS) entry which is preliminary data.</text>
</comment>
<dbReference type="RefSeq" id="XP_011129300.1">
    <property type="nucleotide sequence ID" value="XM_011130998.1"/>
</dbReference>
<evidence type="ECO:0000256" key="1">
    <source>
        <dbReference type="ARBA" id="ARBA00008941"/>
    </source>
</evidence>
<name>A0A023BAQ3_GRENI</name>
<keyword evidence="3" id="KW-0547">Nucleotide-binding</keyword>
<evidence type="ECO:0000256" key="3">
    <source>
        <dbReference type="ARBA" id="ARBA00022741"/>
    </source>
</evidence>
<dbReference type="Pfam" id="PF00454">
    <property type="entry name" value="PI3_PI4_kinase"/>
    <property type="match status" value="1"/>
</dbReference>
<dbReference type="GO" id="GO:0004430">
    <property type="term" value="F:1-phosphatidylinositol 4-kinase activity"/>
    <property type="evidence" value="ECO:0007669"/>
    <property type="project" value="UniProtKB-EC"/>
</dbReference>
<dbReference type="GO" id="GO:0005524">
    <property type="term" value="F:ATP binding"/>
    <property type="evidence" value="ECO:0007669"/>
    <property type="project" value="UniProtKB-KW"/>
</dbReference>
<dbReference type="Proteomes" id="UP000019763">
    <property type="component" value="Unassembled WGS sequence"/>
</dbReference>